<dbReference type="EMBL" id="JACHBS010000001">
    <property type="protein sequence ID" value="MBB5618867.1"/>
    <property type="molecule type" value="Genomic_DNA"/>
</dbReference>
<name>A0A840XPX3_9MICO</name>
<dbReference type="AlphaFoldDB" id="A0A840XPX3"/>
<accession>A0A840XPX3</accession>
<dbReference type="PANTHER" id="PTHR42110:SF1">
    <property type="entry name" value="L-ASPARAGINASE, PUTATIVE (AFU_ORTHOLOGUE AFUA_3G11890)-RELATED"/>
    <property type="match status" value="1"/>
</dbReference>
<sequence>MPSAPPASAPRREPRPLDADGCVELARIERSGLIESRHLGAAAVVDRDGTVLRAVGDIEATTFPRSALKPLQAIAMLELGARFTDAELVLATASHCGSPEHLAVVEGMLRADGRDAAALQCPVQAPLGFDERAARAAQGLAPTRVTLNCSGKHAGMLRASDAVGGDPGAYLDLDHPVQRHVVDVVERFTGEPVHLSGFDGCAAPLHATSLRALALATARVAAGTTPEAARFMQAVAAEPWAIDGRGRANTLTIERLGGIAKLGAEGVVVIGTPSGVAVAVKVLDGSMRATTPVALGVLARVGAIDADAAAELIERTSERVLAGDRPVGSLRVSLD</sequence>
<dbReference type="Proteomes" id="UP000552883">
    <property type="component" value="Unassembled WGS sequence"/>
</dbReference>
<keyword evidence="2" id="KW-1185">Reference proteome</keyword>
<evidence type="ECO:0000313" key="1">
    <source>
        <dbReference type="EMBL" id="MBB5618867.1"/>
    </source>
</evidence>
<dbReference type="RefSeq" id="WP_153982428.1">
    <property type="nucleotide sequence ID" value="NZ_BAAANZ010000008.1"/>
</dbReference>
<comment type="caution">
    <text evidence="1">The sequence shown here is derived from an EMBL/GenBank/DDBJ whole genome shotgun (WGS) entry which is preliminary data.</text>
</comment>
<dbReference type="Pfam" id="PF06089">
    <property type="entry name" value="Asparaginase_II"/>
    <property type="match status" value="1"/>
</dbReference>
<dbReference type="OrthoDB" id="9780674at2"/>
<proteinExistence type="predicted"/>
<dbReference type="PANTHER" id="PTHR42110">
    <property type="entry name" value="L-ASPARAGINASE, PUTATIVE (AFU_ORTHOLOGUE AFUA_3G11890)-RELATED"/>
    <property type="match status" value="1"/>
</dbReference>
<protein>
    <submittedName>
        <fullName evidence="1">L-asparaginase II</fullName>
    </submittedName>
</protein>
<organism evidence="1 2">
    <name type="scientific">Microcella frigidaquae</name>
    <dbReference type="NCBI Taxonomy" id="424758"/>
    <lineage>
        <taxon>Bacteria</taxon>
        <taxon>Bacillati</taxon>
        <taxon>Actinomycetota</taxon>
        <taxon>Actinomycetes</taxon>
        <taxon>Micrococcales</taxon>
        <taxon>Microbacteriaceae</taxon>
        <taxon>Microcella</taxon>
    </lineage>
</organism>
<reference evidence="1 2" key="1">
    <citation type="submission" date="2020-08" db="EMBL/GenBank/DDBJ databases">
        <title>Sequencing the genomes of 1000 actinobacteria strains.</title>
        <authorList>
            <person name="Klenk H.-P."/>
        </authorList>
    </citation>
    <scope>NUCLEOTIDE SEQUENCE [LARGE SCALE GENOMIC DNA]</scope>
    <source>
        <strain evidence="1 2">DSM 23889</strain>
    </source>
</reference>
<gene>
    <name evidence="1" type="ORF">BJ959_002363</name>
</gene>
<evidence type="ECO:0000313" key="2">
    <source>
        <dbReference type="Proteomes" id="UP000552883"/>
    </source>
</evidence>
<dbReference type="InterPro" id="IPR010349">
    <property type="entry name" value="Asparaginase_II"/>
</dbReference>